<keyword evidence="4" id="KW-1185">Reference proteome</keyword>
<dbReference type="GO" id="GO:0046872">
    <property type="term" value="F:metal ion binding"/>
    <property type="evidence" value="ECO:0007669"/>
    <property type="project" value="UniProtKB-KW"/>
</dbReference>
<keyword evidence="1" id="KW-0963">Cytoplasm</keyword>
<evidence type="ECO:0000256" key="1">
    <source>
        <dbReference type="ARBA" id="ARBA00022490"/>
    </source>
</evidence>
<dbReference type="Proteomes" id="UP000218231">
    <property type="component" value="Unassembled WGS sequence"/>
</dbReference>
<dbReference type="GO" id="GO:0035599">
    <property type="term" value="F:aspartic acid methylthiotransferase activity"/>
    <property type="evidence" value="ECO:0007669"/>
    <property type="project" value="TreeGrafter"/>
</dbReference>
<dbReference type="STRING" id="2018661.A0A2A2KBZ6"/>
<dbReference type="GO" id="GO:0051539">
    <property type="term" value="F:4 iron, 4 sulfur cluster binding"/>
    <property type="evidence" value="ECO:0007669"/>
    <property type="project" value="UniProtKB-KW"/>
</dbReference>
<name>A0A2A2KBZ6_9BILA</name>
<accession>A0A2A2KBZ6</accession>
<dbReference type="PANTHER" id="PTHR43837:SF1">
    <property type="entry name" value="RIBOSOMAL PROTEIN US12 METHYLTHIOTRANSFERASE RIMO"/>
    <property type="match status" value="1"/>
</dbReference>
<evidence type="ECO:0000259" key="2">
    <source>
        <dbReference type="PROSITE" id="PS51449"/>
    </source>
</evidence>
<dbReference type="InterPro" id="IPR038135">
    <property type="entry name" value="Methylthiotransferase_N_sf"/>
</dbReference>
<organism evidence="3 4">
    <name type="scientific">Diploscapter pachys</name>
    <dbReference type="NCBI Taxonomy" id="2018661"/>
    <lineage>
        <taxon>Eukaryota</taxon>
        <taxon>Metazoa</taxon>
        <taxon>Ecdysozoa</taxon>
        <taxon>Nematoda</taxon>
        <taxon>Chromadorea</taxon>
        <taxon>Rhabditida</taxon>
        <taxon>Rhabditina</taxon>
        <taxon>Rhabditomorpha</taxon>
        <taxon>Rhabditoidea</taxon>
        <taxon>Rhabditidae</taxon>
        <taxon>Diploscapter</taxon>
    </lineage>
</organism>
<reference evidence="3 4" key="1">
    <citation type="journal article" date="2017" name="Curr. Biol.">
        <title>Genome architecture and evolution of a unichromosomal asexual nematode.</title>
        <authorList>
            <person name="Fradin H."/>
            <person name="Zegar C."/>
            <person name="Gutwein M."/>
            <person name="Lucas J."/>
            <person name="Kovtun M."/>
            <person name="Corcoran D."/>
            <person name="Baugh L.R."/>
            <person name="Kiontke K."/>
            <person name="Gunsalus K."/>
            <person name="Fitch D.H."/>
            <person name="Piano F."/>
        </authorList>
    </citation>
    <scope>NUCLEOTIDE SEQUENCE [LARGE SCALE GENOMIC DNA]</scope>
    <source>
        <strain evidence="3">PF1309</strain>
    </source>
</reference>
<dbReference type="Gene3D" id="3.40.50.12160">
    <property type="entry name" value="Methylthiotransferase, N-terminal domain"/>
    <property type="match status" value="1"/>
</dbReference>
<gene>
    <name evidence="3" type="ORF">WR25_22649</name>
</gene>
<comment type="caution">
    <text evidence="3">The sequence shown here is derived from an EMBL/GenBank/DDBJ whole genome shotgun (WGS) entry which is preliminary data.</text>
</comment>
<feature type="domain" description="MTTase N-terminal" evidence="2">
    <location>
        <begin position="406"/>
        <end position="516"/>
    </location>
</feature>
<dbReference type="FunFam" id="3.40.50.12160:FF:000002">
    <property type="entry name" value="Ribosomal protein S12 methylthiotransferase RimO"/>
    <property type="match status" value="1"/>
</dbReference>
<proteinExistence type="predicted"/>
<evidence type="ECO:0000313" key="4">
    <source>
        <dbReference type="Proteomes" id="UP000218231"/>
    </source>
</evidence>
<dbReference type="Pfam" id="PF00919">
    <property type="entry name" value="UPF0004"/>
    <property type="match status" value="1"/>
</dbReference>
<dbReference type="GO" id="GO:0005829">
    <property type="term" value="C:cytosol"/>
    <property type="evidence" value="ECO:0007669"/>
    <property type="project" value="TreeGrafter"/>
</dbReference>
<dbReference type="PANTHER" id="PTHR43837">
    <property type="entry name" value="RIBOSOMAL PROTEIN S12 METHYLTHIOTRANSFERASE RIMO"/>
    <property type="match status" value="1"/>
</dbReference>
<evidence type="ECO:0000313" key="3">
    <source>
        <dbReference type="EMBL" id="PAV71465.1"/>
    </source>
</evidence>
<protein>
    <recommendedName>
        <fullName evidence="2">MTTase N-terminal domain-containing protein</fullName>
    </recommendedName>
</protein>
<dbReference type="OrthoDB" id="1730074at2759"/>
<dbReference type="InterPro" id="IPR013848">
    <property type="entry name" value="Methylthiotransferase_N"/>
</dbReference>
<dbReference type="PROSITE" id="PS51449">
    <property type="entry name" value="MTTASE_N"/>
    <property type="match status" value="1"/>
</dbReference>
<dbReference type="AlphaFoldDB" id="A0A2A2KBZ6"/>
<dbReference type="EMBL" id="LIAE01009014">
    <property type="protein sequence ID" value="PAV71465.1"/>
    <property type="molecule type" value="Genomic_DNA"/>
</dbReference>
<dbReference type="InterPro" id="IPR005840">
    <property type="entry name" value="Ribosomal_uS12_MeSTrfase_RimO"/>
</dbReference>
<sequence>MRHAGRTGEADRQPLQRPHRHIGEALRLHRVAVPAERIAGFRCDTGALADHAQQRRVVPAPARDDQALRPRGQLVQRLGHGRRGKGGQRRCAVRRRQAARRLNGEVVAIEALGRRCGEIGVVEHRRQHRLVHMPRRGKRAIGVIARAGFRLDPAVDQAVRRTGVEGDQRAILADEGDIADATEIEHRHRPLQPGRQRGVIDREQRRPLPACRNVRAAHIADHRNAGGARQHRAITDLPRPAAIGPVRDGLPVIADHRHVRRRHARIAQQLVNGKGVRPVDQFARRDDIGRSARPIEGQRQRGRRGQLLAGRIRIGLAAKGQRPHLTFAIRIDQRRVDPVERRPGHQSYCQHARSLPSVRCGGCAAGCRAASPPDATNGRPCRAIWQKRAKSTMSRALMATRLPSPPRVGMVSLGCPKNLVDSERILTQLRADGYQMSADYAGADVVLVNTCGFLDSAKEESLEAIGEAIAENGRVIVTGCMGKEAEVIRARFPQVLAVTGAHQYEQVVEAVHEAAPANL</sequence>